<evidence type="ECO:0000256" key="1">
    <source>
        <dbReference type="SAM" id="MobiDB-lite"/>
    </source>
</evidence>
<dbReference type="InterPro" id="IPR046374">
    <property type="entry name" value="PDI_a_PDIR"/>
</dbReference>
<sequence length="272" mass="29880">PKEPPPPPPPEQPWSQVKSEVVHLDDETFKPFLKRKKHALVMFYAPWCVHCKRAKPEFQSAAEELKDDPKVALAAVDCTEHSGICSAYDVAGYPTFKYFSYLKTVSEYTKGKMAADFVNFIRDQSGTTAPPASLPPTTPPSPTPKPKGKPKSWWDDSLGGSYVQSLKSGNFQAFLDGQDSVLVMFYAPWCKFSQELKPAFAGAALRLHSEQVLGKLAAVDAAEEKTLASKWKVNSLPALKFFRRGNGVMRLMCFVSLGAPSKAQSLCSAADS</sequence>
<dbReference type="InterPro" id="IPR036249">
    <property type="entry name" value="Thioredoxin-like_sf"/>
</dbReference>
<evidence type="ECO:0000259" key="2">
    <source>
        <dbReference type="PROSITE" id="PS51352"/>
    </source>
</evidence>
<dbReference type="PANTHER" id="PTHR45672">
    <property type="entry name" value="PROTEIN DISULFIDE-ISOMERASE C17H9.14C-RELATED"/>
    <property type="match status" value="1"/>
</dbReference>
<reference evidence="3 4" key="1">
    <citation type="journal article" date="2023" name="Arcadia Sci">
        <title>De novo assembly of a long-read Amblyomma americanum tick genome.</title>
        <authorList>
            <person name="Chou S."/>
            <person name="Poskanzer K.E."/>
            <person name="Rollins M."/>
            <person name="Thuy-Boun P.S."/>
        </authorList>
    </citation>
    <scope>NUCLEOTIDE SEQUENCE [LARGE SCALE GENOMIC DNA]</scope>
    <source>
        <strain evidence="3">F_SG_1</strain>
        <tissue evidence="3">Salivary glands</tissue>
    </source>
</reference>
<dbReference type="EMBL" id="JARKHS020020473">
    <property type="protein sequence ID" value="KAK8770854.1"/>
    <property type="molecule type" value="Genomic_DNA"/>
</dbReference>
<feature type="domain" description="Thioredoxin" evidence="2">
    <location>
        <begin position="1"/>
        <end position="126"/>
    </location>
</feature>
<name>A0AAQ4E862_AMBAM</name>
<dbReference type="GO" id="GO:0006457">
    <property type="term" value="P:protein folding"/>
    <property type="evidence" value="ECO:0007669"/>
    <property type="project" value="TreeGrafter"/>
</dbReference>
<feature type="region of interest" description="Disordered" evidence="1">
    <location>
        <begin position="127"/>
        <end position="152"/>
    </location>
</feature>
<dbReference type="PANTHER" id="PTHR45672:SF2">
    <property type="entry name" value="PROTEIN DISULFIDE-ISOMERASE A5"/>
    <property type="match status" value="1"/>
</dbReference>
<dbReference type="InterPro" id="IPR051063">
    <property type="entry name" value="PDI"/>
</dbReference>
<feature type="domain" description="Thioredoxin" evidence="2">
    <location>
        <begin position="132"/>
        <end position="272"/>
    </location>
</feature>
<feature type="compositionally biased region" description="Pro residues" evidence="1">
    <location>
        <begin position="132"/>
        <end position="145"/>
    </location>
</feature>
<organism evidence="3 4">
    <name type="scientific">Amblyomma americanum</name>
    <name type="common">Lone star tick</name>
    <dbReference type="NCBI Taxonomy" id="6943"/>
    <lineage>
        <taxon>Eukaryota</taxon>
        <taxon>Metazoa</taxon>
        <taxon>Ecdysozoa</taxon>
        <taxon>Arthropoda</taxon>
        <taxon>Chelicerata</taxon>
        <taxon>Arachnida</taxon>
        <taxon>Acari</taxon>
        <taxon>Parasitiformes</taxon>
        <taxon>Ixodida</taxon>
        <taxon>Ixodoidea</taxon>
        <taxon>Ixodidae</taxon>
        <taxon>Amblyomminae</taxon>
        <taxon>Amblyomma</taxon>
    </lineage>
</organism>
<comment type="caution">
    <text evidence="3">The sequence shown here is derived from an EMBL/GenBank/DDBJ whole genome shotgun (WGS) entry which is preliminary data.</text>
</comment>
<dbReference type="CDD" id="cd02997">
    <property type="entry name" value="PDI_a_PDIR"/>
    <property type="match status" value="1"/>
</dbReference>
<dbReference type="CDD" id="cd02961">
    <property type="entry name" value="PDI_a_family"/>
    <property type="match status" value="1"/>
</dbReference>
<dbReference type="GO" id="GO:0003756">
    <property type="term" value="F:protein disulfide isomerase activity"/>
    <property type="evidence" value="ECO:0007669"/>
    <property type="project" value="InterPro"/>
</dbReference>
<dbReference type="GO" id="GO:0005783">
    <property type="term" value="C:endoplasmic reticulum"/>
    <property type="evidence" value="ECO:0007669"/>
    <property type="project" value="TreeGrafter"/>
</dbReference>
<keyword evidence="4" id="KW-1185">Reference proteome</keyword>
<feature type="non-terminal residue" evidence="3">
    <location>
        <position position="1"/>
    </location>
</feature>
<dbReference type="Proteomes" id="UP001321473">
    <property type="component" value="Unassembled WGS sequence"/>
</dbReference>
<evidence type="ECO:0000313" key="4">
    <source>
        <dbReference type="Proteomes" id="UP001321473"/>
    </source>
</evidence>
<dbReference type="SUPFAM" id="SSF52833">
    <property type="entry name" value="Thioredoxin-like"/>
    <property type="match status" value="2"/>
</dbReference>
<dbReference type="Pfam" id="PF00085">
    <property type="entry name" value="Thioredoxin"/>
    <property type="match status" value="2"/>
</dbReference>
<gene>
    <name evidence="3" type="ORF">V5799_012681</name>
</gene>
<protein>
    <recommendedName>
        <fullName evidence="2">Thioredoxin domain-containing protein</fullName>
    </recommendedName>
</protein>
<dbReference type="AlphaFoldDB" id="A0AAQ4E862"/>
<dbReference type="Gene3D" id="3.40.30.10">
    <property type="entry name" value="Glutaredoxin"/>
    <property type="match status" value="2"/>
</dbReference>
<accession>A0AAQ4E862</accession>
<proteinExistence type="predicted"/>
<dbReference type="PROSITE" id="PS51352">
    <property type="entry name" value="THIOREDOXIN_2"/>
    <property type="match status" value="2"/>
</dbReference>
<evidence type="ECO:0000313" key="3">
    <source>
        <dbReference type="EMBL" id="KAK8770854.1"/>
    </source>
</evidence>
<dbReference type="InterPro" id="IPR013766">
    <property type="entry name" value="Thioredoxin_domain"/>
</dbReference>